<gene>
    <name evidence="8" type="ORF">SAMN02745243_02592</name>
</gene>
<dbReference type="InterPro" id="IPR001902">
    <property type="entry name" value="SLC26A/SulP_fam"/>
</dbReference>
<feature type="transmembrane region" description="Helical" evidence="6">
    <location>
        <begin position="172"/>
        <end position="193"/>
    </location>
</feature>
<dbReference type="AlphaFoldDB" id="A0A1M6R2R3"/>
<organism evidence="8 9">
    <name type="scientific">Hespellia stercorisuis DSM 15480</name>
    <dbReference type="NCBI Taxonomy" id="1121950"/>
    <lineage>
        <taxon>Bacteria</taxon>
        <taxon>Bacillati</taxon>
        <taxon>Bacillota</taxon>
        <taxon>Clostridia</taxon>
        <taxon>Lachnospirales</taxon>
        <taxon>Lachnospiraceae</taxon>
        <taxon>Hespellia</taxon>
    </lineage>
</organism>
<feature type="transmembrane region" description="Helical" evidence="6">
    <location>
        <begin position="21"/>
        <end position="39"/>
    </location>
</feature>
<proteinExistence type="predicted"/>
<dbReference type="RefSeq" id="WP_073111135.1">
    <property type="nucleotide sequence ID" value="NZ_FQZY01000039.1"/>
</dbReference>
<feature type="transmembrane region" description="Helical" evidence="6">
    <location>
        <begin position="251"/>
        <end position="273"/>
    </location>
</feature>
<evidence type="ECO:0000313" key="9">
    <source>
        <dbReference type="Proteomes" id="UP000184301"/>
    </source>
</evidence>
<dbReference type="PROSITE" id="PS50801">
    <property type="entry name" value="STAS"/>
    <property type="match status" value="1"/>
</dbReference>
<feature type="transmembrane region" description="Helical" evidence="6">
    <location>
        <begin position="70"/>
        <end position="91"/>
    </location>
</feature>
<dbReference type="Proteomes" id="UP000184301">
    <property type="component" value="Unassembled WGS sequence"/>
</dbReference>
<reference evidence="8 9" key="1">
    <citation type="submission" date="2016-11" db="EMBL/GenBank/DDBJ databases">
        <authorList>
            <person name="Jaros S."/>
            <person name="Januszkiewicz K."/>
            <person name="Wedrychowicz H."/>
        </authorList>
    </citation>
    <scope>NUCLEOTIDE SEQUENCE [LARGE SCALE GENOMIC DNA]</scope>
    <source>
        <strain evidence="8 9">DSM 15480</strain>
    </source>
</reference>
<dbReference type="SUPFAM" id="SSF52091">
    <property type="entry name" value="SpoIIaa-like"/>
    <property type="match status" value="1"/>
</dbReference>
<accession>A0A1M6R2R3</accession>
<comment type="subcellular location">
    <subcellularLocation>
        <location evidence="1">Membrane</location>
        <topology evidence="1">Multi-pass membrane protein</topology>
    </subcellularLocation>
</comment>
<dbReference type="InterPro" id="IPR036513">
    <property type="entry name" value="STAS_dom_sf"/>
</dbReference>
<keyword evidence="3 6" id="KW-1133">Transmembrane helix</keyword>
<evidence type="ECO:0000313" key="8">
    <source>
        <dbReference type="EMBL" id="SHK26759.1"/>
    </source>
</evidence>
<evidence type="ECO:0000259" key="7">
    <source>
        <dbReference type="PROSITE" id="PS50801"/>
    </source>
</evidence>
<name>A0A1M6R2R3_9FIRM</name>
<feature type="transmembrane region" description="Helical" evidence="6">
    <location>
        <begin position="200"/>
        <end position="219"/>
    </location>
</feature>
<feature type="transmembrane region" description="Helical" evidence="6">
    <location>
        <begin position="381"/>
        <end position="410"/>
    </location>
</feature>
<protein>
    <submittedName>
        <fullName evidence="8">High affinity sulphate transporter 1</fullName>
    </submittedName>
</protein>
<dbReference type="GO" id="GO:0055085">
    <property type="term" value="P:transmembrane transport"/>
    <property type="evidence" value="ECO:0007669"/>
    <property type="project" value="InterPro"/>
</dbReference>
<feature type="region of interest" description="Disordered" evidence="5">
    <location>
        <begin position="680"/>
        <end position="701"/>
    </location>
</feature>
<evidence type="ECO:0000256" key="1">
    <source>
        <dbReference type="ARBA" id="ARBA00004141"/>
    </source>
</evidence>
<dbReference type="EMBL" id="FQZY01000039">
    <property type="protein sequence ID" value="SHK26759.1"/>
    <property type="molecule type" value="Genomic_DNA"/>
</dbReference>
<feature type="transmembrane region" description="Helical" evidence="6">
    <location>
        <begin position="323"/>
        <end position="344"/>
    </location>
</feature>
<dbReference type="Pfam" id="PF00916">
    <property type="entry name" value="Sulfate_transp"/>
    <property type="match status" value="1"/>
</dbReference>
<feature type="transmembrane region" description="Helical" evidence="6">
    <location>
        <begin position="130"/>
        <end position="152"/>
    </location>
</feature>
<dbReference type="OrthoDB" id="9771198at2"/>
<evidence type="ECO:0000256" key="2">
    <source>
        <dbReference type="ARBA" id="ARBA00022692"/>
    </source>
</evidence>
<dbReference type="InterPro" id="IPR011547">
    <property type="entry name" value="SLC26A/SulP_dom"/>
</dbReference>
<dbReference type="STRING" id="1121950.SAMN02745243_02592"/>
<feature type="domain" description="STAS" evidence="7">
    <location>
        <begin position="435"/>
        <end position="547"/>
    </location>
</feature>
<evidence type="ECO:0000256" key="3">
    <source>
        <dbReference type="ARBA" id="ARBA00022989"/>
    </source>
</evidence>
<feature type="transmembrane region" description="Helical" evidence="6">
    <location>
        <begin position="350"/>
        <end position="369"/>
    </location>
</feature>
<dbReference type="InterPro" id="IPR002645">
    <property type="entry name" value="STAS_dom"/>
</dbReference>
<feature type="transmembrane region" description="Helical" evidence="6">
    <location>
        <begin position="45"/>
        <end position="63"/>
    </location>
</feature>
<dbReference type="PANTHER" id="PTHR11814">
    <property type="entry name" value="SULFATE TRANSPORTER"/>
    <property type="match status" value="1"/>
</dbReference>
<keyword evidence="4 6" id="KW-0472">Membrane</keyword>
<evidence type="ECO:0000256" key="6">
    <source>
        <dbReference type="SAM" id="Phobius"/>
    </source>
</evidence>
<sequence length="701" mass="76591">MKIRLFPTLKNYDKKNLPSDILAGVIVAAISIPISMGYAQIAGLPAVYGLYGSLLPIFVFAVFSTSPQMIFGVDAAPAAILGGVVAAAGVTAGSAEAVHLVPVITFFTAVWLFLFSAFKAGRLVKYISAPVMGGFISGIGVTIILMQLPKLYGGRAGTGELVELVENIGETVGNANLLSLALGVGTLAIILFTKRINPKIPMAVVMMAVGAGMQLVFHLDEKGVALLPAVERGLPHLAVPETSALGVTEGLGMSLAVAIVILAETLLSSNNFAMKNDYKLKDNQEIFTYAVANAAGAFTGCCVTSGSVSRTVMAEQYGAKTQLMSIVASVAMGLLLLFGTGFIGYLPVPVLTAIVISALISVVEADLAVRLFREDQGEFKIFMGAFLGVLVLGTIYGVMLGVVLSFITLLGKAINPPKEFLGTIPGHTRFYSLRRNRNARPIRGVVIYRFSGNLFFANVDGFQNDIERSIREDTKVVIVDASGMTSIDITAADRLKLLNEKMKKQRIRFYITEHIGEINDQFRKMGCGHLVEDGVARRTISLALADAGYIRPYPTEGETQAQAQQSGRQVRDNFVINEFEWAFGKDAGDELEKHVQEILKHAQPTDNREETLDALLHESSSWHAMGSIEEDDLLQRLEQHLPELAHRLGWREQDVDSRILMRRHQIEERLERDNPELYGRLREHRKQMHRGDDGEQKKEME</sequence>
<feature type="compositionally biased region" description="Basic and acidic residues" evidence="5">
    <location>
        <begin position="689"/>
        <end position="701"/>
    </location>
</feature>
<dbReference type="GO" id="GO:0016020">
    <property type="term" value="C:membrane"/>
    <property type="evidence" value="ECO:0007669"/>
    <property type="project" value="UniProtKB-SubCell"/>
</dbReference>
<dbReference type="Gene3D" id="3.30.750.24">
    <property type="entry name" value="STAS domain"/>
    <property type="match status" value="1"/>
</dbReference>
<evidence type="ECO:0000256" key="4">
    <source>
        <dbReference type="ARBA" id="ARBA00023136"/>
    </source>
</evidence>
<evidence type="ECO:0000256" key="5">
    <source>
        <dbReference type="SAM" id="MobiDB-lite"/>
    </source>
</evidence>
<dbReference type="Pfam" id="PF01740">
    <property type="entry name" value="STAS"/>
    <property type="match status" value="1"/>
</dbReference>
<keyword evidence="2 6" id="KW-0812">Transmembrane</keyword>
<keyword evidence="9" id="KW-1185">Reference proteome</keyword>
<feature type="transmembrane region" description="Helical" evidence="6">
    <location>
        <begin position="97"/>
        <end position="118"/>
    </location>
</feature>
<dbReference type="CDD" id="cd07042">
    <property type="entry name" value="STAS_SulP_like_sulfate_transporter"/>
    <property type="match status" value="1"/>
</dbReference>